<dbReference type="Proteomes" id="UP000289738">
    <property type="component" value="Chromosome B04"/>
</dbReference>
<feature type="compositionally biased region" description="Polar residues" evidence="1">
    <location>
        <begin position="436"/>
        <end position="459"/>
    </location>
</feature>
<gene>
    <name evidence="2" type="ORF">Ahy_B04g073625</name>
</gene>
<feature type="compositionally biased region" description="Basic and acidic residues" evidence="1">
    <location>
        <begin position="235"/>
        <end position="264"/>
    </location>
</feature>
<dbReference type="AlphaFoldDB" id="A0A444ZR00"/>
<dbReference type="EMBL" id="SDMP01000014">
    <property type="protein sequence ID" value="RYR16585.1"/>
    <property type="molecule type" value="Genomic_DNA"/>
</dbReference>
<feature type="compositionally biased region" description="Basic and acidic residues" evidence="1">
    <location>
        <begin position="363"/>
        <end position="394"/>
    </location>
</feature>
<dbReference type="PANTHER" id="PTHR47809">
    <property type="entry name" value="DNA-BINDING BROMODOMAIN-CONTAINING PROTEIN"/>
    <property type="match status" value="1"/>
</dbReference>
<feature type="region of interest" description="Disordered" evidence="1">
    <location>
        <begin position="222"/>
        <end position="300"/>
    </location>
</feature>
<evidence type="ECO:0000256" key="1">
    <source>
        <dbReference type="SAM" id="MobiDB-lite"/>
    </source>
</evidence>
<feature type="region of interest" description="Disordered" evidence="1">
    <location>
        <begin position="360"/>
        <end position="459"/>
    </location>
</feature>
<comment type="caution">
    <text evidence="2">The sequence shown here is derived from an EMBL/GenBank/DDBJ whole genome shotgun (WGS) entry which is preliminary data.</text>
</comment>
<keyword evidence="3" id="KW-1185">Reference proteome</keyword>
<feature type="region of interest" description="Disordered" evidence="1">
    <location>
        <begin position="126"/>
        <end position="201"/>
    </location>
</feature>
<evidence type="ECO:0000313" key="2">
    <source>
        <dbReference type="EMBL" id="RYR16585.1"/>
    </source>
</evidence>
<protein>
    <submittedName>
        <fullName evidence="2">Uncharacterized protein</fullName>
    </submittedName>
</protein>
<reference evidence="2 3" key="1">
    <citation type="submission" date="2019-01" db="EMBL/GenBank/DDBJ databases">
        <title>Sequencing of cultivated peanut Arachis hypogaea provides insights into genome evolution and oil improvement.</title>
        <authorList>
            <person name="Chen X."/>
        </authorList>
    </citation>
    <scope>NUCLEOTIDE SEQUENCE [LARGE SCALE GENOMIC DNA]</scope>
    <source>
        <strain evidence="3">cv. Fuhuasheng</strain>
        <tissue evidence="2">Leaves</tissue>
    </source>
</reference>
<feature type="compositionally biased region" description="Polar residues" evidence="1">
    <location>
        <begin position="177"/>
        <end position="192"/>
    </location>
</feature>
<accession>A0A444ZR00</accession>
<dbReference type="PANTHER" id="PTHR47809:SF2">
    <property type="entry name" value="DNA-BINDING BROMODOMAIN-CONTAINING PROTEIN"/>
    <property type="match status" value="1"/>
</dbReference>
<evidence type="ECO:0000313" key="3">
    <source>
        <dbReference type="Proteomes" id="UP000289738"/>
    </source>
</evidence>
<feature type="compositionally biased region" description="Basic residues" evidence="1">
    <location>
        <begin position="129"/>
        <end position="144"/>
    </location>
</feature>
<feature type="compositionally biased region" description="Low complexity" evidence="1">
    <location>
        <begin position="269"/>
        <end position="280"/>
    </location>
</feature>
<sequence length="472" mass="52561">MVLISSPNPACTGTHKIIAEYIKTRDFPFCMWWKTGSVWIWLRHQKQSKTLSGPVSDPSKLGTIMVLALVKLLLKIVICDAYTPAGEPIPTNKRHNAAKIFSHPYEITAESFEPSLFFSHHIPVPSDRMKRKRGHKKGKGKSSSKHVVSETSALEDFGTNNDNDDDKDDNSGMEVDTPSSTGTDQQHYNVASINPDGSIDKTVGKPLEVGCFKVKLKTPKMLESHSQHTSSDAPTHSDPDKSSQQHGFDKQGVGADRKEDRVEDAALSGDGKVAKGGQAKQKSKKRHEKTLTGGFLGPQSKFLNHEKAKRKIDTHKKDGAKELLVIKGKEKEVWQWQATRIIIMVVINLIELDSKLSQGEAQNDEKSGEKRKQQKQADEAVKSQRRREKEEAELKKKRSIQKQASLMERFLKRTKTDSNPAFQNDDVPPKEIAPDLSSNKSESVTDSATLSMDSTFASSSEIVLENIRKSVN</sequence>
<name>A0A444ZR00_ARAHY</name>
<proteinExistence type="predicted"/>
<organism evidence="2 3">
    <name type="scientific">Arachis hypogaea</name>
    <name type="common">Peanut</name>
    <dbReference type="NCBI Taxonomy" id="3818"/>
    <lineage>
        <taxon>Eukaryota</taxon>
        <taxon>Viridiplantae</taxon>
        <taxon>Streptophyta</taxon>
        <taxon>Embryophyta</taxon>
        <taxon>Tracheophyta</taxon>
        <taxon>Spermatophyta</taxon>
        <taxon>Magnoliopsida</taxon>
        <taxon>eudicotyledons</taxon>
        <taxon>Gunneridae</taxon>
        <taxon>Pentapetalae</taxon>
        <taxon>rosids</taxon>
        <taxon>fabids</taxon>
        <taxon>Fabales</taxon>
        <taxon>Fabaceae</taxon>
        <taxon>Papilionoideae</taxon>
        <taxon>50 kb inversion clade</taxon>
        <taxon>dalbergioids sensu lato</taxon>
        <taxon>Dalbergieae</taxon>
        <taxon>Pterocarpus clade</taxon>
        <taxon>Arachis</taxon>
    </lineage>
</organism>